<name>A0A0G0ZG76_9BACT</name>
<dbReference type="AlphaFoldDB" id="A0A0G0ZG76"/>
<feature type="transmembrane region" description="Helical" evidence="1">
    <location>
        <begin position="21"/>
        <end position="41"/>
    </location>
</feature>
<evidence type="ECO:0000256" key="1">
    <source>
        <dbReference type="SAM" id="Phobius"/>
    </source>
</evidence>
<dbReference type="Proteomes" id="UP000034320">
    <property type="component" value="Unassembled WGS sequence"/>
</dbReference>
<keyword evidence="1" id="KW-0472">Membrane</keyword>
<keyword evidence="1" id="KW-0812">Transmembrane</keyword>
<keyword evidence="1" id="KW-1133">Transmembrane helix</keyword>
<accession>A0A0G0ZG76</accession>
<evidence type="ECO:0000313" key="3">
    <source>
        <dbReference type="Proteomes" id="UP000034320"/>
    </source>
</evidence>
<comment type="caution">
    <text evidence="2">The sequence shown here is derived from an EMBL/GenBank/DDBJ whole genome shotgun (WGS) entry which is preliminary data.</text>
</comment>
<sequence length="51" mass="6000">MIDERFIIVGVFLSLVGGLNFQHYAFPVYILLLCLVLYILVRFKIGKRNQR</sequence>
<proteinExistence type="predicted"/>
<dbReference type="EMBL" id="LCDD01000003">
    <property type="protein sequence ID" value="KKS47712.1"/>
    <property type="molecule type" value="Genomic_DNA"/>
</dbReference>
<protein>
    <submittedName>
        <fullName evidence="2">Uncharacterized protein</fullName>
    </submittedName>
</protein>
<gene>
    <name evidence="2" type="ORF">UV09_C0003G0057</name>
</gene>
<evidence type="ECO:0000313" key="2">
    <source>
        <dbReference type="EMBL" id="KKS47712.1"/>
    </source>
</evidence>
<organism evidence="2 3">
    <name type="scientific">Candidatus Gottesmanbacteria bacterium GW2011_GWA2_42_18</name>
    <dbReference type="NCBI Taxonomy" id="1618442"/>
    <lineage>
        <taxon>Bacteria</taxon>
        <taxon>Candidatus Gottesmaniibacteriota</taxon>
    </lineage>
</organism>
<reference evidence="2 3" key="1">
    <citation type="journal article" date="2015" name="Nature">
        <title>rRNA introns, odd ribosomes, and small enigmatic genomes across a large radiation of phyla.</title>
        <authorList>
            <person name="Brown C.T."/>
            <person name="Hug L.A."/>
            <person name="Thomas B.C."/>
            <person name="Sharon I."/>
            <person name="Castelle C.J."/>
            <person name="Singh A."/>
            <person name="Wilkins M.J."/>
            <person name="Williams K.H."/>
            <person name="Banfield J.F."/>
        </authorList>
    </citation>
    <scope>NUCLEOTIDE SEQUENCE [LARGE SCALE GENOMIC DNA]</scope>
</reference>